<dbReference type="PANTHER" id="PTHR33908">
    <property type="entry name" value="MANNOSYLTRANSFERASE YKCB-RELATED"/>
    <property type="match status" value="1"/>
</dbReference>
<dbReference type="GO" id="GO:0016763">
    <property type="term" value="F:pentosyltransferase activity"/>
    <property type="evidence" value="ECO:0007669"/>
    <property type="project" value="TreeGrafter"/>
</dbReference>
<dbReference type="EMBL" id="CP007451">
    <property type="protein sequence ID" value="AHW61120.1"/>
    <property type="molecule type" value="Genomic_DNA"/>
</dbReference>
<feature type="transmembrane region" description="Helical" evidence="8">
    <location>
        <begin position="209"/>
        <end position="226"/>
    </location>
</feature>
<evidence type="ECO:0000313" key="12">
    <source>
        <dbReference type="Proteomes" id="UP000023772"/>
    </source>
</evidence>
<feature type="transmembrane region" description="Helical" evidence="8">
    <location>
        <begin position="381"/>
        <end position="401"/>
    </location>
</feature>
<organism evidence="11 13">
    <name type="scientific">Draconibacterium orientale</name>
    <dbReference type="NCBI Taxonomy" id="1168034"/>
    <lineage>
        <taxon>Bacteria</taxon>
        <taxon>Pseudomonadati</taxon>
        <taxon>Bacteroidota</taxon>
        <taxon>Bacteroidia</taxon>
        <taxon>Marinilabiliales</taxon>
        <taxon>Prolixibacteraceae</taxon>
        <taxon>Draconibacterium</taxon>
    </lineage>
</organism>
<dbReference type="GO" id="GO:0009103">
    <property type="term" value="P:lipopolysaccharide biosynthetic process"/>
    <property type="evidence" value="ECO:0007669"/>
    <property type="project" value="UniProtKB-ARBA"/>
</dbReference>
<evidence type="ECO:0000256" key="4">
    <source>
        <dbReference type="ARBA" id="ARBA00022679"/>
    </source>
</evidence>
<dbReference type="Proteomes" id="UP000181981">
    <property type="component" value="Unassembled WGS sequence"/>
</dbReference>
<keyword evidence="6 8" id="KW-1133">Transmembrane helix</keyword>
<dbReference type="OrthoDB" id="8353433at2"/>
<protein>
    <submittedName>
        <fullName evidence="11">4-amino-4-deoxy-L-arabinose transferase</fullName>
    </submittedName>
    <submittedName>
        <fullName evidence="10">Glycosyltransferase</fullName>
    </submittedName>
</protein>
<evidence type="ECO:0000259" key="9">
    <source>
        <dbReference type="Pfam" id="PF13231"/>
    </source>
</evidence>
<feature type="transmembrane region" description="Helical" evidence="8">
    <location>
        <begin position="116"/>
        <end position="133"/>
    </location>
</feature>
<dbReference type="RefSeq" id="WP_038562390.1">
    <property type="nucleotide sequence ID" value="NZ_FOHT01000056.1"/>
</dbReference>
<name>X5E0W2_9BACT</name>
<evidence type="ECO:0000256" key="5">
    <source>
        <dbReference type="ARBA" id="ARBA00022692"/>
    </source>
</evidence>
<dbReference type="AlphaFoldDB" id="X5E0W2"/>
<keyword evidence="12" id="KW-1185">Reference proteome</keyword>
<evidence type="ECO:0000313" key="13">
    <source>
        <dbReference type="Proteomes" id="UP000181981"/>
    </source>
</evidence>
<sequence length="542" mass="62442">MIKTIEKYPVLSMLVLVLLMLLPSLGELKVTIMEARNFISAREMLSENNWILTTLNGEQRYEKPPLPTWITALFGLVFGIKNVYVLRLPGVIMVWLTGVFVYLFSKELTQNKRNSFINGIICVSSFYIVGIIVEAPWDIYTHGFMMLAIYFMYKNYQQYHLKRVLLAVVFIACSVMSKGPISLYALLLPFLLAFVVVYGVKNNFITRTLFPLGLGVVLGSGWFVYVRLADPEAFLKIAEVETANWSSYNVKPFYYYWNFFIQSGIWTIPAVLGLLYPYMIKRVKNVIHYKLSLFWTLFSVILLSLVPEKKARYLVPVLLPLAINTGFYIYYILEKCASKIKKAEAMPVFFHFGILALVAMLFPLVAFFMFQEVLLSNSTTFLIYCLGLFISGSFLLFFLYFKVMWSSFYTSVFIVILLFVAVIPVNPGFANQNINYNSIAQLKADAEKENVTVYLLDAITPENLWEYGGIIPKIQKTAKGYIFPEASEFGVLVNDSTLINSGEFNQKYEIEKKEIYDLNLGKFNTRKHKPRYVNNYYVFTKK</sequence>
<feature type="transmembrane region" description="Helical" evidence="8">
    <location>
        <begin position="161"/>
        <end position="177"/>
    </location>
</feature>
<dbReference type="EMBL" id="FOHT01000056">
    <property type="protein sequence ID" value="SEU14539.1"/>
    <property type="molecule type" value="Genomic_DNA"/>
</dbReference>
<proteinExistence type="predicted"/>
<keyword evidence="2" id="KW-1003">Cell membrane</keyword>
<dbReference type="Proteomes" id="UP000023772">
    <property type="component" value="Chromosome"/>
</dbReference>
<evidence type="ECO:0000256" key="6">
    <source>
        <dbReference type="ARBA" id="ARBA00022989"/>
    </source>
</evidence>
<dbReference type="KEGG" id="dori:FH5T_19900"/>
<dbReference type="InterPro" id="IPR050297">
    <property type="entry name" value="LipidA_mod_glycosyltrf_83"/>
</dbReference>
<evidence type="ECO:0000256" key="7">
    <source>
        <dbReference type="ARBA" id="ARBA00023136"/>
    </source>
</evidence>
<reference evidence="11 13" key="2">
    <citation type="submission" date="2016-10" db="EMBL/GenBank/DDBJ databases">
        <authorList>
            <person name="de Groot N.N."/>
        </authorList>
    </citation>
    <scope>NUCLEOTIDE SEQUENCE [LARGE SCALE GENOMIC DNA]</scope>
    <source>
        <strain evidence="11 13">DSM 25947</strain>
    </source>
</reference>
<dbReference type="eggNOG" id="COG1807">
    <property type="taxonomic scope" value="Bacteria"/>
</dbReference>
<dbReference type="Pfam" id="PF13231">
    <property type="entry name" value="PMT_2"/>
    <property type="match status" value="1"/>
</dbReference>
<dbReference type="InterPro" id="IPR038731">
    <property type="entry name" value="RgtA/B/C-like"/>
</dbReference>
<keyword evidence="3" id="KW-0328">Glycosyltransferase</keyword>
<feature type="transmembrane region" description="Helical" evidence="8">
    <location>
        <begin position="313"/>
        <end position="333"/>
    </location>
</feature>
<feature type="transmembrane region" description="Helical" evidence="8">
    <location>
        <begin position="287"/>
        <end position="307"/>
    </location>
</feature>
<reference evidence="10 12" key="1">
    <citation type="submission" date="2014-03" db="EMBL/GenBank/DDBJ databases">
        <title>Complete genome sequence of a deeply braunched marine Bacteroidia bacterium Draconibacterium orientale type strain FH5T.</title>
        <authorList>
            <person name="Li X."/>
            <person name="Wang X."/>
            <person name="Xie Z."/>
            <person name="Du Z."/>
            <person name="Chen G."/>
        </authorList>
    </citation>
    <scope>NUCLEOTIDE SEQUENCE [LARGE SCALE GENOMIC DNA]</scope>
    <source>
        <strain evidence="10 12">FH5</strain>
    </source>
</reference>
<feature type="transmembrane region" description="Helical" evidence="8">
    <location>
        <begin position="408"/>
        <end position="429"/>
    </location>
</feature>
<evidence type="ECO:0000313" key="11">
    <source>
        <dbReference type="EMBL" id="SEU14539.1"/>
    </source>
</evidence>
<gene>
    <name evidence="10" type="ORF">FH5T_19900</name>
    <name evidence="11" type="ORF">SAMN05444285_1566</name>
</gene>
<evidence type="ECO:0000256" key="8">
    <source>
        <dbReference type="SAM" id="Phobius"/>
    </source>
</evidence>
<dbReference type="PANTHER" id="PTHR33908:SF3">
    <property type="entry name" value="UNDECAPRENYL PHOSPHATE-ALPHA-4-AMINO-4-DEOXY-L-ARABINOSE ARABINOSYL TRANSFERASE"/>
    <property type="match status" value="1"/>
</dbReference>
<evidence type="ECO:0000256" key="2">
    <source>
        <dbReference type="ARBA" id="ARBA00022475"/>
    </source>
</evidence>
<feature type="transmembrane region" description="Helical" evidence="8">
    <location>
        <begin position="183"/>
        <end position="200"/>
    </location>
</feature>
<dbReference type="HOGENOM" id="CLU_036997_0_0_10"/>
<evidence type="ECO:0000256" key="3">
    <source>
        <dbReference type="ARBA" id="ARBA00022676"/>
    </source>
</evidence>
<comment type="subcellular location">
    <subcellularLocation>
        <location evidence="1">Cell membrane</location>
        <topology evidence="1">Multi-pass membrane protein</topology>
    </subcellularLocation>
</comment>
<feature type="transmembrane region" description="Helical" evidence="8">
    <location>
        <begin position="345"/>
        <end position="369"/>
    </location>
</feature>
<dbReference type="GO" id="GO:0010041">
    <property type="term" value="P:response to iron(III) ion"/>
    <property type="evidence" value="ECO:0007669"/>
    <property type="project" value="TreeGrafter"/>
</dbReference>
<evidence type="ECO:0000313" key="10">
    <source>
        <dbReference type="EMBL" id="AHW61120.1"/>
    </source>
</evidence>
<keyword evidence="7 8" id="KW-0472">Membrane</keyword>
<dbReference type="STRING" id="1168034.FH5T_19900"/>
<accession>X5E0W2</accession>
<dbReference type="GO" id="GO:0005886">
    <property type="term" value="C:plasma membrane"/>
    <property type="evidence" value="ECO:0007669"/>
    <property type="project" value="UniProtKB-SubCell"/>
</dbReference>
<evidence type="ECO:0000256" key="1">
    <source>
        <dbReference type="ARBA" id="ARBA00004651"/>
    </source>
</evidence>
<feature type="transmembrane region" description="Helical" evidence="8">
    <location>
        <begin position="254"/>
        <end position="275"/>
    </location>
</feature>
<feature type="transmembrane region" description="Helical" evidence="8">
    <location>
        <begin position="84"/>
        <end position="104"/>
    </location>
</feature>
<keyword evidence="4 11" id="KW-0808">Transferase</keyword>
<keyword evidence="5 8" id="KW-0812">Transmembrane</keyword>
<feature type="domain" description="Glycosyltransferase RgtA/B/C/D-like" evidence="9">
    <location>
        <begin position="63"/>
        <end position="194"/>
    </location>
</feature>